<sequence>MKPTEEWLSLRQQKREVLASPVNLNHYFSLPELVGKQLEVIDIGPCSIPSGQILVRDPLCYLTQNDGQPYFQTAPVGTYRTEVCVIKRDESGDCDRYAAVRLRFSDAEAVRFEEALVGNEQLQGLEEGEFFGFNVDAGLACICDKQVQQAYIEFEQSWRQHNPDKNIYDDYFAALFADSYKQHPQYQRSGGDWINWKIPNSDYHLPFFQSGFGDGAYPVYWGYDAAGQICQIVVQFIDIELAYEDEDEEEYEDEN</sequence>
<comment type="caution">
    <text evidence="1">The sequence shown here is derived from an EMBL/GenBank/DDBJ whole genome shotgun (WGS) entry which is preliminary data.</text>
</comment>
<dbReference type="AlphaFoldDB" id="A0A919YT87"/>
<dbReference type="Pfam" id="PF14025">
    <property type="entry name" value="DUF4241"/>
    <property type="match status" value="1"/>
</dbReference>
<evidence type="ECO:0008006" key="3">
    <source>
        <dbReference type="Google" id="ProtNLM"/>
    </source>
</evidence>
<evidence type="ECO:0000313" key="1">
    <source>
        <dbReference type="EMBL" id="GIP19290.1"/>
    </source>
</evidence>
<reference evidence="1" key="1">
    <citation type="submission" date="2021-03" db="EMBL/GenBank/DDBJ databases">
        <title>Antimicrobial resistance genes in bacteria isolated from Japanese honey, and their potential for conferring macrolide and lincosamide resistance in the American foulbrood pathogen Paenibacillus larvae.</title>
        <authorList>
            <person name="Okamoto M."/>
            <person name="Kumagai M."/>
            <person name="Kanamori H."/>
            <person name="Takamatsu D."/>
        </authorList>
    </citation>
    <scope>NUCLEOTIDE SEQUENCE</scope>
    <source>
        <strain evidence="1">J40TS1</strain>
    </source>
</reference>
<name>A0A919YT87_9BACL</name>
<dbReference type="Proteomes" id="UP000683139">
    <property type="component" value="Unassembled WGS sequence"/>
</dbReference>
<dbReference type="EMBL" id="BOSE01000013">
    <property type="protein sequence ID" value="GIP19290.1"/>
    <property type="molecule type" value="Genomic_DNA"/>
</dbReference>
<gene>
    <name evidence="1" type="ORF">J40TS1_49320</name>
</gene>
<protein>
    <recommendedName>
        <fullName evidence="3">DUF4241 domain-containing protein</fullName>
    </recommendedName>
</protein>
<evidence type="ECO:0000313" key="2">
    <source>
        <dbReference type="Proteomes" id="UP000683139"/>
    </source>
</evidence>
<keyword evidence="2" id="KW-1185">Reference proteome</keyword>
<organism evidence="1 2">
    <name type="scientific">Paenibacillus montaniterrae</name>
    <dbReference type="NCBI Taxonomy" id="429341"/>
    <lineage>
        <taxon>Bacteria</taxon>
        <taxon>Bacillati</taxon>
        <taxon>Bacillota</taxon>
        <taxon>Bacilli</taxon>
        <taxon>Bacillales</taxon>
        <taxon>Paenibacillaceae</taxon>
        <taxon>Paenibacillus</taxon>
    </lineage>
</organism>
<accession>A0A919YT87</accession>
<proteinExistence type="predicted"/>
<dbReference type="RefSeq" id="WP_213519935.1">
    <property type="nucleotide sequence ID" value="NZ_BOSE01000013.1"/>
</dbReference>
<dbReference type="InterPro" id="IPR025335">
    <property type="entry name" value="DUF4241"/>
</dbReference>